<dbReference type="SUPFAM" id="SSF101386">
    <property type="entry name" value="all-alpha NTP pyrophosphatases"/>
    <property type="match status" value="2"/>
</dbReference>
<proteinExistence type="inferred from homology"/>
<feature type="domain" description="NTP pyrophosphohydrolase MazG-like" evidence="6">
    <location>
        <begin position="31"/>
        <end position="104"/>
    </location>
</feature>
<feature type="domain" description="NTP pyrophosphohydrolase MazG-like" evidence="6">
    <location>
        <begin position="172"/>
        <end position="230"/>
    </location>
</feature>
<dbReference type="InterPro" id="IPR004518">
    <property type="entry name" value="MazG-like_dom"/>
</dbReference>
<dbReference type="GO" id="GO:0046047">
    <property type="term" value="P:TTP catabolic process"/>
    <property type="evidence" value="ECO:0007669"/>
    <property type="project" value="TreeGrafter"/>
</dbReference>
<evidence type="ECO:0000256" key="3">
    <source>
        <dbReference type="ARBA" id="ARBA00066372"/>
    </source>
</evidence>
<keyword evidence="7" id="KW-0378">Hydrolase</keyword>
<dbReference type="Gene3D" id="1.10.287.1080">
    <property type="entry name" value="MazG-like"/>
    <property type="match status" value="2"/>
</dbReference>
<name>A0A967B4C8_9PROT</name>
<dbReference type="GO" id="GO:0046076">
    <property type="term" value="P:dTTP catabolic process"/>
    <property type="evidence" value="ECO:0007669"/>
    <property type="project" value="TreeGrafter"/>
</dbReference>
<evidence type="ECO:0000256" key="5">
    <source>
        <dbReference type="SAM" id="MobiDB-lite"/>
    </source>
</evidence>
<comment type="similarity">
    <text evidence="2">Belongs to the nucleoside triphosphate pyrophosphohydrolase family.</text>
</comment>
<keyword evidence="8" id="KW-1185">Reference proteome</keyword>
<accession>A0A967B4C8</accession>
<protein>
    <recommendedName>
        <fullName evidence="4">Nucleoside triphosphate pyrophosphohydrolase</fullName>
        <ecNumber evidence="3">3.6.1.8</ecNumber>
    </recommendedName>
</protein>
<feature type="region of interest" description="Disordered" evidence="5">
    <location>
        <begin position="104"/>
        <end position="132"/>
    </location>
</feature>
<dbReference type="FunFam" id="1.10.287.1080:FF:000003">
    <property type="entry name" value="Nucleoside triphosphate pyrophosphohydrolase"/>
    <property type="match status" value="1"/>
</dbReference>
<dbReference type="AlphaFoldDB" id="A0A967B4C8"/>
<dbReference type="CDD" id="cd11528">
    <property type="entry name" value="NTP-PPase_MazG_Nterm"/>
    <property type="match status" value="1"/>
</dbReference>
<dbReference type="NCBIfam" id="NF007113">
    <property type="entry name" value="PRK09562.1"/>
    <property type="match status" value="1"/>
</dbReference>
<dbReference type="EMBL" id="WOTH01000008">
    <property type="protein sequence ID" value="NHO53525.1"/>
    <property type="molecule type" value="Genomic_DNA"/>
</dbReference>
<reference evidence="7" key="1">
    <citation type="submission" date="2019-11" db="EMBL/GenBank/DDBJ databases">
        <title>Description of new Acetobacter species.</title>
        <authorList>
            <person name="Cleenwerck I."/>
            <person name="Sombolestani A.S."/>
        </authorList>
    </citation>
    <scope>NUCLEOTIDE SEQUENCE</scope>
    <source>
        <strain evidence="7">LMG 1626</strain>
    </source>
</reference>
<dbReference type="PANTHER" id="PTHR30522">
    <property type="entry name" value="NUCLEOSIDE TRIPHOSPHATE PYROPHOSPHOHYDROLASE"/>
    <property type="match status" value="1"/>
</dbReference>
<dbReference type="FunFam" id="1.10.287.1080:FF:000001">
    <property type="entry name" value="Nucleoside triphosphate pyrophosphohydrolase"/>
    <property type="match status" value="1"/>
</dbReference>
<evidence type="ECO:0000259" key="6">
    <source>
        <dbReference type="Pfam" id="PF03819"/>
    </source>
</evidence>
<dbReference type="InterPro" id="IPR048011">
    <property type="entry name" value="NTP-PPase_MazG-like_C"/>
</dbReference>
<dbReference type="InterPro" id="IPR011551">
    <property type="entry name" value="NTP_PyrPHydrolase_MazG"/>
</dbReference>
<dbReference type="PANTHER" id="PTHR30522:SF0">
    <property type="entry name" value="NUCLEOSIDE TRIPHOSPHATE PYROPHOSPHOHYDROLASE"/>
    <property type="match status" value="1"/>
</dbReference>
<evidence type="ECO:0000313" key="7">
    <source>
        <dbReference type="EMBL" id="NHO53525.1"/>
    </source>
</evidence>
<dbReference type="InterPro" id="IPR048015">
    <property type="entry name" value="NTP-PPase_MazG-like_N"/>
</dbReference>
<feature type="compositionally biased region" description="Basic and acidic residues" evidence="5">
    <location>
        <begin position="123"/>
        <end position="132"/>
    </location>
</feature>
<dbReference type="GO" id="GO:0006950">
    <property type="term" value="P:response to stress"/>
    <property type="evidence" value="ECO:0007669"/>
    <property type="project" value="UniProtKB-ARBA"/>
</dbReference>
<comment type="caution">
    <text evidence="7">The sequence shown here is derived from an EMBL/GenBank/DDBJ whole genome shotgun (WGS) entry which is preliminary data.</text>
</comment>
<dbReference type="GO" id="GO:0046081">
    <property type="term" value="P:dUTP catabolic process"/>
    <property type="evidence" value="ECO:0007669"/>
    <property type="project" value="TreeGrafter"/>
</dbReference>
<organism evidence="7 8">
    <name type="scientific">Acetobacter estunensis</name>
    <dbReference type="NCBI Taxonomy" id="104097"/>
    <lineage>
        <taxon>Bacteria</taxon>
        <taxon>Pseudomonadati</taxon>
        <taxon>Pseudomonadota</taxon>
        <taxon>Alphaproteobacteria</taxon>
        <taxon>Acetobacterales</taxon>
        <taxon>Acetobacteraceae</taxon>
        <taxon>Acetobacter</taxon>
    </lineage>
</organism>
<evidence type="ECO:0000256" key="2">
    <source>
        <dbReference type="ARBA" id="ARBA00061115"/>
    </source>
</evidence>
<evidence type="ECO:0000256" key="4">
    <source>
        <dbReference type="ARBA" id="ARBA00074799"/>
    </source>
</evidence>
<dbReference type="Proteomes" id="UP000597459">
    <property type="component" value="Unassembled WGS sequence"/>
</dbReference>
<dbReference type="GO" id="GO:0046052">
    <property type="term" value="P:UTP catabolic process"/>
    <property type="evidence" value="ECO:0007669"/>
    <property type="project" value="TreeGrafter"/>
</dbReference>
<comment type="catalytic activity">
    <reaction evidence="1">
        <text>ATP + H2O = AMP + diphosphate + H(+)</text>
        <dbReference type="Rhea" id="RHEA:14245"/>
        <dbReference type="ChEBI" id="CHEBI:15377"/>
        <dbReference type="ChEBI" id="CHEBI:15378"/>
        <dbReference type="ChEBI" id="CHEBI:30616"/>
        <dbReference type="ChEBI" id="CHEBI:33019"/>
        <dbReference type="ChEBI" id="CHEBI:456215"/>
        <dbReference type="EC" id="3.6.1.8"/>
    </reaction>
</comment>
<dbReference type="Pfam" id="PF03819">
    <property type="entry name" value="MazG"/>
    <property type="match status" value="2"/>
</dbReference>
<dbReference type="GO" id="GO:0046061">
    <property type="term" value="P:dATP catabolic process"/>
    <property type="evidence" value="ECO:0007669"/>
    <property type="project" value="TreeGrafter"/>
</dbReference>
<gene>
    <name evidence="7" type="primary">mazG</name>
    <name evidence="7" type="ORF">GOB87_06030</name>
</gene>
<dbReference type="NCBIfam" id="TIGR00444">
    <property type="entry name" value="mazG"/>
    <property type="match status" value="1"/>
</dbReference>
<dbReference type="EC" id="3.6.1.8" evidence="3"/>
<dbReference type="GO" id="GO:0006203">
    <property type="term" value="P:dGTP catabolic process"/>
    <property type="evidence" value="ECO:0007669"/>
    <property type="project" value="TreeGrafter"/>
</dbReference>
<evidence type="ECO:0000256" key="1">
    <source>
        <dbReference type="ARBA" id="ARBA00052141"/>
    </source>
</evidence>
<dbReference type="CDD" id="cd11529">
    <property type="entry name" value="NTP-PPase_MazG_Cterm"/>
    <property type="match status" value="1"/>
</dbReference>
<dbReference type="GO" id="GO:0047693">
    <property type="term" value="F:ATP diphosphatase activity"/>
    <property type="evidence" value="ECO:0007669"/>
    <property type="project" value="UniProtKB-EC"/>
</dbReference>
<sequence length="269" mass="29754">MTNAAKAIERLVQIMGQLRDPETGCAWDVQQTPRTIAPYAIEEAYEVADAIERESWNEVADELGDLLLQVVFQSRMAQEKGRFNFADVANLIADKMVRRHPHVFSNDEQDTAAGQDLSAQWEQSKEEERRARNEHGALAGIPLSLPALLRARKLAARAARVGFDWPEVDGVIAKVHEEMAEVEAEIASGDRAALADEMGDLLFSVASLARRFDLDPEACLRQANDKFSRRFGAVEGHLAQKGLGPSDCSVEQLDAVWNTVKAQEKAKST</sequence>
<evidence type="ECO:0000313" key="8">
    <source>
        <dbReference type="Proteomes" id="UP000597459"/>
    </source>
</evidence>